<keyword evidence="4" id="KW-0107">Calcium channel</keyword>
<dbReference type="eggNOG" id="KOG2301">
    <property type="taxonomic scope" value="Eukaryota"/>
</dbReference>
<evidence type="ECO:0000256" key="4">
    <source>
        <dbReference type="ARBA" id="ARBA00022673"/>
    </source>
</evidence>
<dbReference type="RefSeq" id="XP_004034742.1">
    <property type="nucleotide sequence ID" value="XM_004034694.1"/>
</dbReference>
<dbReference type="PANTHER" id="PTHR45628:SF7">
    <property type="entry name" value="VOLTAGE-DEPENDENT CALCIUM CHANNEL TYPE A SUBUNIT ALPHA-1"/>
    <property type="match status" value="1"/>
</dbReference>
<dbReference type="STRING" id="857967.G0QU32"/>
<feature type="transmembrane region" description="Helical" evidence="13">
    <location>
        <begin position="24"/>
        <end position="50"/>
    </location>
</feature>
<dbReference type="OMA" id="YQAHEYL"/>
<dbReference type="Gene3D" id="1.10.238.10">
    <property type="entry name" value="EF-hand"/>
    <property type="match status" value="1"/>
</dbReference>
<protein>
    <submittedName>
        <fullName evidence="15">Voltage-gated ca2+ alpha subunit, putative</fullName>
    </submittedName>
</protein>
<dbReference type="EMBL" id="GL983899">
    <property type="protein sequence ID" value="EGR31256.1"/>
    <property type="molecule type" value="Genomic_DNA"/>
</dbReference>
<dbReference type="GO" id="GO:0008331">
    <property type="term" value="F:high voltage-gated calcium channel activity"/>
    <property type="evidence" value="ECO:0007669"/>
    <property type="project" value="TreeGrafter"/>
</dbReference>
<proteinExistence type="predicted"/>
<feature type="domain" description="Ion transport" evidence="14">
    <location>
        <begin position="12"/>
        <end position="53"/>
    </location>
</feature>
<dbReference type="InParanoid" id="G0QU32"/>
<accession>G0QU32</accession>
<dbReference type="InterPro" id="IPR005821">
    <property type="entry name" value="Ion_trans_dom"/>
</dbReference>
<keyword evidence="6" id="KW-0106">Calcium</keyword>
<evidence type="ECO:0000256" key="12">
    <source>
        <dbReference type="ARBA" id="ARBA00023303"/>
    </source>
</evidence>
<gene>
    <name evidence="15" type="ORF">IMG5_114640</name>
</gene>
<keyword evidence="11" id="KW-0325">Glycoprotein</keyword>
<organism evidence="15 16">
    <name type="scientific">Ichthyophthirius multifiliis</name>
    <name type="common">White spot disease agent</name>
    <name type="synonym">Ich</name>
    <dbReference type="NCBI Taxonomy" id="5932"/>
    <lineage>
        <taxon>Eukaryota</taxon>
        <taxon>Sar</taxon>
        <taxon>Alveolata</taxon>
        <taxon>Ciliophora</taxon>
        <taxon>Intramacronucleata</taxon>
        <taxon>Oligohymenophorea</taxon>
        <taxon>Hymenostomatida</taxon>
        <taxon>Ophryoglenina</taxon>
        <taxon>Ichthyophthirius</taxon>
    </lineage>
</organism>
<dbReference type="PANTHER" id="PTHR45628">
    <property type="entry name" value="VOLTAGE-DEPENDENT CALCIUM CHANNEL TYPE A SUBUNIT ALPHA-1"/>
    <property type="match status" value="1"/>
</dbReference>
<evidence type="ECO:0000256" key="7">
    <source>
        <dbReference type="ARBA" id="ARBA00022882"/>
    </source>
</evidence>
<comment type="subcellular location">
    <subcellularLocation>
        <location evidence="1">Membrane</location>
        <topology evidence="1">Multi-pass membrane protein</topology>
    </subcellularLocation>
</comment>
<dbReference type="Proteomes" id="UP000008983">
    <property type="component" value="Unassembled WGS sequence"/>
</dbReference>
<sequence length="241" mass="28957">MFDWRILEYSINRCLNGCGSKVGYIYFVFFYLIFSMILVNLFIAVVLEVFEKIMYEENSHLKPGQIDDFIYQWQKIDKKATLFIQAEQIFELLNKVEQPLGWKDVKLNENQKKVIVGNLGISLYMHQYKQNTIKFYFYFYDVLLAITKKFIMDKIQNEDEKLESENKGHYVKQIMQNYKNKLKKNLKQKIITQYDSSYLVAVLIIKKALRKYRIRKQQLNLQSDTQENQDDFNLVNRKNAN</sequence>
<keyword evidence="2" id="KW-0813">Transport</keyword>
<dbReference type="GeneID" id="14907412"/>
<keyword evidence="3" id="KW-0109">Calcium transport</keyword>
<name>G0QU32_ICHMU</name>
<keyword evidence="9" id="KW-0406">Ion transport</keyword>
<keyword evidence="12" id="KW-0407">Ion channel</keyword>
<evidence type="ECO:0000259" key="14">
    <source>
        <dbReference type="Pfam" id="PF00520"/>
    </source>
</evidence>
<dbReference type="Pfam" id="PF00520">
    <property type="entry name" value="Ion_trans"/>
    <property type="match status" value="1"/>
</dbReference>
<keyword evidence="10 13" id="KW-0472">Membrane</keyword>
<evidence type="ECO:0000313" key="16">
    <source>
        <dbReference type="Proteomes" id="UP000008983"/>
    </source>
</evidence>
<dbReference type="GO" id="GO:0005891">
    <property type="term" value="C:voltage-gated calcium channel complex"/>
    <property type="evidence" value="ECO:0007669"/>
    <property type="project" value="TreeGrafter"/>
</dbReference>
<evidence type="ECO:0000256" key="11">
    <source>
        <dbReference type="ARBA" id="ARBA00023180"/>
    </source>
</evidence>
<evidence type="ECO:0000313" key="15">
    <source>
        <dbReference type="EMBL" id="EGR31256.1"/>
    </source>
</evidence>
<evidence type="ECO:0000256" key="5">
    <source>
        <dbReference type="ARBA" id="ARBA00022692"/>
    </source>
</evidence>
<dbReference type="OrthoDB" id="193091at2759"/>
<dbReference type="Gene3D" id="1.10.287.70">
    <property type="match status" value="1"/>
</dbReference>
<keyword evidence="5 13" id="KW-0812">Transmembrane</keyword>
<dbReference type="InterPro" id="IPR050599">
    <property type="entry name" value="VDCC_alpha-1_subunit"/>
</dbReference>
<evidence type="ECO:0000256" key="3">
    <source>
        <dbReference type="ARBA" id="ARBA00022568"/>
    </source>
</evidence>
<dbReference type="GO" id="GO:0098703">
    <property type="term" value="P:calcium ion import across plasma membrane"/>
    <property type="evidence" value="ECO:0007669"/>
    <property type="project" value="TreeGrafter"/>
</dbReference>
<evidence type="ECO:0000256" key="1">
    <source>
        <dbReference type="ARBA" id="ARBA00004141"/>
    </source>
</evidence>
<evidence type="ECO:0000256" key="6">
    <source>
        <dbReference type="ARBA" id="ARBA00022837"/>
    </source>
</evidence>
<evidence type="ECO:0000256" key="8">
    <source>
        <dbReference type="ARBA" id="ARBA00022989"/>
    </source>
</evidence>
<evidence type="ECO:0000256" key="9">
    <source>
        <dbReference type="ARBA" id="ARBA00023065"/>
    </source>
</evidence>
<reference evidence="15 16" key="1">
    <citation type="submission" date="2011-07" db="EMBL/GenBank/DDBJ databases">
        <authorList>
            <person name="Coyne R."/>
            <person name="Brami D."/>
            <person name="Johnson J."/>
            <person name="Hostetler J."/>
            <person name="Hannick L."/>
            <person name="Clark T."/>
            <person name="Cassidy-Hanley D."/>
            <person name="Inman J."/>
        </authorList>
    </citation>
    <scope>NUCLEOTIDE SEQUENCE [LARGE SCALE GENOMIC DNA]</scope>
    <source>
        <strain evidence="15 16">G5</strain>
    </source>
</reference>
<evidence type="ECO:0000256" key="13">
    <source>
        <dbReference type="SAM" id="Phobius"/>
    </source>
</evidence>
<keyword evidence="8 13" id="KW-1133">Transmembrane helix</keyword>
<keyword evidence="16" id="KW-1185">Reference proteome</keyword>
<dbReference type="AlphaFoldDB" id="G0QU32"/>
<keyword evidence="7" id="KW-0851">Voltage-gated channel</keyword>
<evidence type="ECO:0000256" key="2">
    <source>
        <dbReference type="ARBA" id="ARBA00022448"/>
    </source>
</evidence>
<evidence type="ECO:0000256" key="10">
    <source>
        <dbReference type="ARBA" id="ARBA00023136"/>
    </source>
</evidence>